<protein>
    <recommendedName>
        <fullName evidence="3">DUF8175 domain-containing protein</fullName>
    </recommendedName>
</protein>
<feature type="domain" description="DUF8175" evidence="3">
    <location>
        <begin position="58"/>
        <end position="225"/>
    </location>
</feature>
<accession>A0A4Y4B8N3</accession>
<evidence type="ECO:0000313" key="5">
    <source>
        <dbReference type="Proteomes" id="UP000317410"/>
    </source>
</evidence>
<dbReference type="Pfam" id="PF26526">
    <property type="entry name" value="DUF8175"/>
    <property type="match status" value="1"/>
</dbReference>
<feature type="transmembrane region" description="Helical" evidence="2">
    <location>
        <begin position="20"/>
        <end position="40"/>
    </location>
</feature>
<feature type="region of interest" description="Disordered" evidence="1">
    <location>
        <begin position="44"/>
        <end position="88"/>
    </location>
</feature>
<comment type="caution">
    <text evidence="4">The sequence shown here is derived from an EMBL/GenBank/DDBJ whole genome shotgun (WGS) entry which is preliminary data.</text>
</comment>
<reference evidence="4 5" key="1">
    <citation type="submission" date="2019-06" db="EMBL/GenBank/DDBJ databases">
        <title>Whole genome shotgun sequence of Microbacterium liquefaciens NBRC 15037.</title>
        <authorList>
            <person name="Hosoyama A."/>
            <person name="Uohara A."/>
            <person name="Ohji S."/>
            <person name="Ichikawa N."/>
        </authorList>
    </citation>
    <scope>NUCLEOTIDE SEQUENCE [LARGE SCALE GENOMIC DNA]</scope>
    <source>
        <strain evidence="4 5">NBRC 15037</strain>
    </source>
</reference>
<organism evidence="4 5">
    <name type="scientific">Microbacterium maritypicum</name>
    <name type="common">Microbacterium liquefaciens</name>
    <dbReference type="NCBI Taxonomy" id="33918"/>
    <lineage>
        <taxon>Bacteria</taxon>
        <taxon>Bacillati</taxon>
        <taxon>Actinomycetota</taxon>
        <taxon>Actinomycetes</taxon>
        <taxon>Micrococcales</taxon>
        <taxon>Microbacteriaceae</taxon>
        <taxon>Microbacterium</taxon>
    </lineage>
</organism>
<dbReference type="AlphaFoldDB" id="A0A4Y4B8N3"/>
<keyword evidence="2" id="KW-0812">Transmembrane</keyword>
<feature type="compositionally biased region" description="Low complexity" evidence="1">
    <location>
        <begin position="44"/>
        <end position="62"/>
    </location>
</feature>
<evidence type="ECO:0000256" key="2">
    <source>
        <dbReference type="SAM" id="Phobius"/>
    </source>
</evidence>
<name>A0A4Y4B8N3_MICMQ</name>
<dbReference type="EMBL" id="BJNQ01000024">
    <property type="protein sequence ID" value="GEC76686.1"/>
    <property type="molecule type" value="Genomic_DNA"/>
</dbReference>
<dbReference type="InterPro" id="IPR058488">
    <property type="entry name" value="DUF8175"/>
</dbReference>
<dbReference type="Proteomes" id="UP000317410">
    <property type="component" value="Unassembled WGS sequence"/>
</dbReference>
<evidence type="ECO:0000256" key="1">
    <source>
        <dbReference type="SAM" id="MobiDB-lite"/>
    </source>
</evidence>
<keyword evidence="2" id="KW-1133">Transmembrane helix</keyword>
<gene>
    <name evidence="4" type="ORF">MLI01_28310</name>
</gene>
<evidence type="ECO:0000313" key="4">
    <source>
        <dbReference type="EMBL" id="GEC76686.1"/>
    </source>
</evidence>
<keyword evidence="2" id="KW-0472">Membrane</keyword>
<sequence>MMSDENNDSNRGLLKFNAWWLAAAVLVLTVVAALVLVLVFGQKSSPEGDSTPSSSPSAPSAEPSDDESQPPSAGGTCDLPAESEIPTAGPDAEWVNSNFLLVPRSATFGPVDGGNPVWGCFAHSPTGALFAAANVLGGLISAEDSAEFAAFVEAAAVDNGGRALWIEDNGSEVTPPTAGAAVPQISGFRFDSVEPDEVVVRIGATQGSGERMFNGYWAMTLVWDDSASTWLIDVERFDLFPVVDDLRTFTDWDAGQR</sequence>
<proteinExistence type="predicted"/>
<evidence type="ECO:0000259" key="3">
    <source>
        <dbReference type="Pfam" id="PF26526"/>
    </source>
</evidence>